<keyword evidence="3" id="KW-0479">Metal-binding</keyword>
<dbReference type="AlphaFoldDB" id="A0A7C8IYU8"/>
<evidence type="ECO:0000313" key="5">
    <source>
        <dbReference type="EMBL" id="KAF3122815.1"/>
    </source>
</evidence>
<comment type="caution">
    <text evidence="4">The sequence shown here is derived from an EMBL/GenBank/DDBJ whole genome shotgun (WGS) entry which is preliminary data.</text>
</comment>
<evidence type="ECO:0000313" key="6">
    <source>
        <dbReference type="Proteomes" id="UP000475325"/>
    </source>
</evidence>
<keyword evidence="3" id="KW-0349">Heme</keyword>
<protein>
    <recommendedName>
        <fullName evidence="8">Cytochrome P450</fullName>
    </recommendedName>
</protein>
<dbReference type="EMBL" id="WIQW01000111">
    <property type="protein sequence ID" value="KAF3082941.1"/>
    <property type="molecule type" value="Genomic_DNA"/>
</dbReference>
<comment type="similarity">
    <text evidence="1">Belongs to the cytochrome P450 family.</text>
</comment>
<dbReference type="GO" id="GO:0016705">
    <property type="term" value="F:oxidoreductase activity, acting on paired donors, with incorporation or reduction of molecular oxygen"/>
    <property type="evidence" value="ECO:0007669"/>
    <property type="project" value="InterPro"/>
</dbReference>
<organism evidence="4 6">
    <name type="scientific">Orbilia oligospora</name>
    <name type="common">Nematode-trapping fungus</name>
    <name type="synonym">Arthrobotrys oligospora</name>
    <dbReference type="NCBI Taxonomy" id="2813651"/>
    <lineage>
        <taxon>Eukaryota</taxon>
        <taxon>Fungi</taxon>
        <taxon>Dikarya</taxon>
        <taxon>Ascomycota</taxon>
        <taxon>Pezizomycotina</taxon>
        <taxon>Orbiliomycetes</taxon>
        <taxon>Orbiliales</taxon>
        <taxon>Orbiliaceae</taxon>
        <taxon>Orbilia</taxon>
    </lineage>
</organism>
<dbReference type="InterPro" id="IPR001128">
    <property type="entry name" value="Cyt_P450"/>
</dbReference>
<dbReference type="InterPro" id="IPR036396">
    <property type="entry name" value="Cyt_P450_sf"/>
</dbReference>
<feature type="binding site" description="axial binding residue" evidence="3">
    <location>
        <position position="325"/>
    </location>
    <ligand>
        <name>heme</name>
        <dbReference type="ChEBI" id="CHEBI:30413"/>
    </ligand>
    <ligandPart>
        <name>Fe</name>
        <dbReference type="ChEBI" id="CHEBI:18248"/>
    </ligandPart>
</feature>
<keyword evidence="3" id="KW-0408">Iron</keyword>
<dbReference type="GO" id="GO:0005506">
    <property type="term" value="F:iron ion binding"/>
    <property type="evidence" value="ECO:0007669"/>
    <property type="project" value="InterPro"/>
</dbReference>
<dbReference type="Proteomes" id="UP000480548">
    <property type="component" value="Unassembled WGS sequence"/>
</dbReference>
<accession>A0A7C8IYU8</accession>
<evidence type="ECO:0000256" key="2">
    <source>
        <dbReference type="ARBA" id="ARBA00023002"/>
    </source>
</evidence>
<proteinExistence type="inferred from homology"/>
<comment type="cofactor">
    <cofactor evidence="3">
        <name>heme</name>
        <dbReference type="ChEBI" id="CHEBI:30413"/>
    </cofactor>
</comment>
<keyword evidence="2" id="KW-0560">Oxidoreductase</keyword>
<evidence type="ECO:0008006" key="8">
    <source>
        <dbReference type="Google" id="ProtNLM"/>
    </source>
</evidence>
<dbReference type="Gene3D" id="1.10.630.10">
    <property type="entry name" value="Cytochrome P450"/>
    <property type="match status" value="1"/>
</dbReference>
<dbReference type="PANTHER" id="PTHR24305">
    <property type="entry name" value="CYTOCHROME P450"/>
    <property type="match status" value="1"/>
</dbReference>
<dbReference type="GO" id="GO:0020037">
    <property type="term" value="F:heme binding"/>
    <property type="evidence" value="ECO:0007669"/>
    <property type="project" value="InterPro"/>
</dbReference>
<dbReference type="PRINTS" id="PR00463">
    <property type="entry name" value="EP450I"/>
</dbReference>
<dbReference type="Pfam" id="PF00067">
    <property type="entry name" value="p450"/>
    <property type="match status" value="1"/>
</dbReference>
<reference evidence="6 7" key="1">
    <citation type="submission" date="2019-06" db="EMBL/GenBank/DDBJ databases">
        <authorList>
            <person name="Palmer J.M."/>
        </authorList>
    </citation>
    <scope>NUCLEOTIDE SEQUENCE [LARGE SCALE GENOMIC DNA]</scope>
    <source>
        <strain evidence="4 6">TWF102</strain>
        <strain evidence="5 7">TWF703</strain>
    </source>
</reference>
<dbReference type="SUPFAM" id="SSF48264">
    <property type="entry name" value="Cytochrome P450"/>
    <property type="match status" value="1"/>
</dbReference>
<dbReference type="Proteomes" id="UP000475325">
    <property type="component" value="Unassembled WGS sequence"/>
</dbReference>
<evidence type="ECO:0000313" key="7">
    <source>
        <dbReference type="Proteomes" id="UP000480548"/>
    </source>
</evidence>
<dbReference type="InterPro" id="IPR002401">
    <property type="entry name" value="Cyt_P450_E_grp-I"/>
</dbReference>
<dbReference type="EMBL" id="WIQZ01000116">
    <property type="protein sequence ID" value="KAF3122815.1"/>
    <property type="molecule type" value="Genomic_DNA"/>
</dbReference>
<name>A0A7C8IYU8_ORBOL</name>
<evidence type="ECO:0000313" key="4">
    <source>
        <dbReference type="EMBL" id="KAF3082941.1"/>
    </source>
</evidence>
<evidence type="ECO:0000256" key="1">
    <source>
        <dbReference type="ARBA" id="ARBA00010617"/>
    </source>
</evidence>
<dbReference type="PRINTS" id="PR00385">
    <property type="entry name" value="P450"/>
</dbReference>
<evidence type="ECO:0000256" key="3">
    <source>
        <dbReference type="PIRSR" id="PIRSR602401-1"/>
    </source>
</evidence>
<dbReference type="GO" id="GO:0004497">
    <property type="term" value="F:monooxygenase activity"/>
    <property type="evidence" value="ECO:0007669"/>
    <property type="project" value="InterPro"/>
</dbReference>
<dbReference type="InterPro" id="IPR050121">
    <property type="entry name" value="Cytochrome_P450_monoxygenase"/>
</dbReference>
<dbReference type="PANTHER" id="PTHR24305:SF96">
    <property type="entry name" value="CYTOCHROME P450 MONOOXYGENASE STCB-RELATED"/>
    <property type="match status" value="1"/>
</dbReference>
<sequence length="387" mass="43800">MIQIIDYHEYVPRRKALGLGFSNTNLKAMEPILHKNIDTFILKVRTELEEKGKIEVYYWLELAMTNILGEVCYGKDFELIDIGGHDDFIKSLFTALFTYTARGKIPFIRLIEYLLSYIPHPEIQWFINSNSCLTAYAGKYMSEMREEIKSSKDGRLSRPSMFSELMIKSDCQTGKHKLSATALRDEAGFFVLLGSKSVSIVGTYLLWAIYRYPGIRKNLEEGLKGTNWDLTNLQNLPYLAAVIKEVLRLYNPSAIGAPRTVPKGGRNVGPYFFPEGTVVSPETYSIHRDPDIFAGPLSFKPERWENPTKAMETALMPFGGASRLCPAKNLTMMELRLIAAKVVKECGDMTPADSCTDESMEFEELTALLPKTRKCELQRKLPVPMSA</sequence>
<gene>
    <name evidence="4" type="ORF">TWF102_001032</name>
    <name evidence="5" type="ORF">TWF703_001091</name>
</gene>